<dbReference type="InterPro" id="IPR009030">
    <property type="entry name" value="Growth_fac_rcpt_cys_sf"/>
</dbReference>
<dbReference type="SMART" id="SM00060">
    <property type="entry name" value="FN3"/>
    <property type="match status" value="3"/>
</dbReference>
<evidence type="ECO:0000256" key="9">
    <source>
        <dbReference type="ARBA" id="ARBA00022737"/>
    </source>
</evidence>
<feature type="compositionally biased region" description="Acidic residues" evidence="24">
    <location>
        <begin position="37"/>
        <end position="56"/>
    </location>
</feature>
<dbReference type="EMBL" id="JBJJXI010000019">
    <property type="protein sequence ID" value="KAL3405912.1"/>
    <property type="molecule type" value="Genomic_DNA"/>
</dbReference>
<feature type="compositionally biased region" description="Low complexity" evidence="24">
    <location>
        <begin position="1768"/>
        <end position="1777"/>
    </location>
</feature>
<keyword evidence="18" id="KW-0325">Glycoprotein</keyword>
<dbReference type="InterPro" id="IPR011009">
    <property type="entry name" value="Kinase-like_dom_sf"/>
</dbReference>
<evidence type="ECO:0000256" key="12">
    <source>
        <dbReference type="ARBA" id="ARBA00022840"/>
    </source>
</evidence>
<evidence type="ECO:0000256" key="10">
    <source>
        <dbReference type="ARBA" id="ARBA00022741"/>
    </source>
</evidence>
<evidence type="ECO:0000313" key="28">
    <source>
        <dbReference type="EMBL" id="KAL3405912.1"/>
    </source>
</evidence>
<comment type="subcellular location">
    <subcellularLocation>
        <location evidence="2">Membrane</location>
        <topology evidence="2">Single-pass type I membrane protein</topology>
    </subcellularLocation>
</comment>
<evidence type="ECO:0000259" key="27">
    <source>
        <dbReference type="PROSITE" id="PS50853"/>
    </source>
</evidence>
<dbReference type="SUPFAM" id="SSF57184">
    <property type="entry name" value="Growth factor receptor domain"/>
    <property type="match status" value="1"/>
</dbReference>
<feature type="domain" description="Protein kinase" evidence="26">
    <location>
        <begin position="1249"/>
        <end position="1528"/>
    </location>
</feature>
<evidence type="ECO:0000256" key="24">
    <source>
        <dbReference type="SAM" id="MobiDB-lite"/>
    </source>
</evidence>
<name>A0ABD2XM71_9HYME</name>
<keyword evidence="6 22" id="KW-0812">Transmembrane</keyword>
<evidence type="ECO:0000256" key="18">
    <source>
        <dbReference type="ARBA" id="ARBA00023180"/>
    </source>
</evidence>
<dbReference type="CDD" id="cd00064">
    <property type="entry name" value="FU"/>
    <property type="match status" value="1"/>
</dbReference>
<evidence type="ECO:0000256" key="22">
    <source>
        <dbReference type="RuleBase" id="RU000312"/>
    </source>
</evidence>
<keyword evidence="5" id="KW-0165">Cleavage on pair of basic residues</keyword>
<dbReference type="InterPro" id="IPR036116">
    <property type="entry name" value="FN3_sf"/>
</dbReference>
<dbReference type="PROSITE" id="PS50853">
    <property type="entry name" value="FN3"/>
    <property type="match status" value="1"/>
</dbReference>
<keyword evidence="3 22" id="KW-0597">Phosphoprotein</keyword>
<dbReference type="FunFam" id="3.80.20.20:FF:000001">
    <property type="entry name" value="Tyrosine-protein kinase receptor"/>
    <property type="match status" value="1"/>
</dbReference>
<keyword evidence="29" id="KW-1185">Reference proteome</keyword>
<protein>
    <recommendedName>
        <fullName evidence="22">Tyrosine-protein kinase receptor</fullName>
        <ecNumber evidence="22">2.7.10.1</ecNumber>
    </recommendedName>
</protein>
<evidence type="ECO:0000256" key="25">
    <source>
        <dbReference type="SAM" id="Phobius"/>
    </source>
</evidence>
<keyword evidence="7" id="KW-0479">Metal-binding</keyword>
<dbReference type="InterPro" id="IPR020635">
    <property type="entry name" value="Tyr_kinase_cat_dom"/>
</dbReference>
<keyword evidence="11" id="KW-0418">Kinase</keyword>
<evidence type="ECO:0000259" key="26">
    <source>
        <dbReference type="PROSITE" id="PS50011"/>
    </source>
</evidence>
<keyword evidence="8" id="KW-0732">Signal</keyword>
<evidence type="ECO:0000256" key="2">
    <source>
        <dbReference type="ARBA" id="ARBA00004479"/>
    </source>
</evidence>
<dbReference type="Pfam" id="PF00757">
    <property type="entry name" value="Furin-like"/>
    <property type="match status" value="1"/>
</dbReference>
<dbReference type="Pfam" id="PF01030">
    <property type="entry name" value="Recep_L_domain"/>
    <property type="match status" value="2"/>
</dbReference>
<evidence type="ECO:0000256" key="16">
    <source>
        <dbReference type="ARBA" id="ARBA00023157"/>
    </source>
</evidence>
<feature type="region of interest" description="Disordered" evidence="24">
    <location>
        <begin position="1"/>
        <end position="150"/>
    </location>
</feature>
<feature type="binding site" evidence="21">
    <location>
        <position position="1283"/>
    </location>
    <ligand>
        <name>ATP</name>
        <dbReference type="ChEBI" id="CHEBI:30616"/>
    </ligand>
</feature>
<dbReference type="Gene3D" id="2.60.40.10">
    <property type="entry name" value="Immunoglobulins"/>
    <property type="match status" value="4"/>
</dbReference>
<dbReference type="SUPFAM" id="SSF52058">
    <property type="entry name" value="L domain-like"/>
    <property type="match status" value="2"/>
</dbReference>
<dbReference type="InterPro" id="IPR006211">
    <property type="entry name" value="Furin-like_Cys-rich_dom"/>
</dbReference>
<comment type="caution">
    <text evidence="28">The sequence shown here is derived from an EMBL/GenBank/DDBJ whole genome shotgun (WGS) entry which is preliminary data.</text>
</comment>
<dbReference type="FunFam" id="3.30.200.20:FF:000026">
    <property type="entry name" value="Tyrosine-protein kinase receptor"/>
    <property type="match status" value="1"/>
</dbReference>
<feature type="compositionally biased region" description="Polar residues" evidence="24">
    <location>
        <begin position="1673"/>
        <end position="1719"/>
    </location>
</feature>
<dbReference type="PRINTS" id="PR00109">
    <property type="entry name" value="TYRKINASE"/>
</dbReference>
<dbReference type="InterPro" id="IPR036941">
    <property type="entry name" value="Rcpt_L-dom_sf"/>
</dbReference>
<evidence type="ECO:0000256" key="14">
    <source>
        <dbReference type="ARBA" id="ARBA00023136"/>
    </source>
</evidence>
<keyword evidence="16" id="KW-1015">Disulfide bond</keyword>
<keyword evidence="15" id="KW-0829">Tyrosine-protein kinase</keyword>
<evidence type="ECO:0000256" key="1">
    <source>
        <dbReference type="ARBA" id="ARBA00001936"/>
    </source>
</evidence>
<dbReference type="InterPro" id="IPR003961">
    <property type="entry name" value="FN3_dom"/>
</dbReference>
<evidence type="ECO:0000256" key="4">
    <source>
        <dbReference type="ARBA" id="ARBA00022679"/>
    </source>
</evidence>
<evidence type="ECO:0000256" key="15">
    <source>
        <dbReference type="ARBA" id="ARBA00023137"/>
    </source>
</evidence>
<dbReference type="Gene3D" id="2.10.220.10">
    <property type="entry name" value="Hormone Receptor, Insulin-like Growth Factor Receptor 1, Chain A, domain 2"/>
    <property type="match status" value="1"/>
</dbReference>
<feature type="region of interest" description="Disordered" evidence="24">
    <location>
        <begin position="1756"/>
        <end position="1823"/>
    </location>
</feature>
<keyword evidence="4" id="KW-0808">Transferase</keyword>
<dbReference type="GO" id="GO:0005524">
    <property type="term" value="F:ATP binding"/>
    <property type="evidence" value="ECO:0007669"/>
    <property type="project" value="UniProtKB-UniRule"/>
</dbReference>
<comment type="similarity">
    <text evidence="22">Belongs to the protein kinase superfamily. Tyr protein kinase family. Insulin receptor subfamily.</text>
</comment>
<dbReference type="Gene3D" id="1.10.510.10">
    <property type="entry name" value="Transferase(Phosphotransferase) domain 1"/>
    <property type="match status" value="1"/>
</dbReference>
<gene>
    <name evidence="28" type="ORF">TKK_001331</name>
</gene>
<dbReference type="InterPro" id="IPR000719">
    <property type="entry name" value="Prot_kinase_dom"/>
</dbReference>
<feature type="transmembrane region" description="Helical" evidence="25">
    <location>
        <begin position="1186"/>
        <end position="1211"/>
    </location>
</feature>
<keyword evidence="23" id="KW-0175">Coiled coil</keyword>
<dbReference type="GO" id="GO:0016020">
    <property type="term" value="C:membrane"/>
    <property type="evidence" value="ECO:0007669"/>
    <property type="project" value="UniProtKB-SubCell"/>
</dbReference>
<comment type="cofactor">
    <cofactor evidence="1">
        <name>Mn(2+)</name>
        <dbReference type="ChEBI" id="CHEBI:29035"/>
    </cofactor>
</comment>
<dbReference type="InterPro" id="IPR001245">
    <property type="entry name" value="Ser-Thr/Tyr_kinase_cat_dom"/>
</dbReference>
<dbReference type="CDD" id="cd00063">
    <property type="entry name" value="FN3"/>
    <property type="match status" value="2"/>
</dbReference>
<feature type="transmembrane region" description="Helical" evidence="25">
    <location>
        <begin position="158"/>
        <end position="180"/>
    </location>
</feature>
<dbReference type="PROSITE" id="PS00107">
    <property type="entry name" value="PROTEIN_KINASE_ATP"/>
    <property type="match status" value="1"/>
</dbReference>
<dbReference type="FunFam" id="1.10.510.10:FF:000528">
    <property type="entry name" value="Tyrosine-protein kinase receptor"/>
    <property type="match status" value="1"/>
</dbReference>
<feature type="compositionally biased region" description="Basic and acidic residues" evidence="24">
    <location>
        <begin position="976"/>
        <end position="988"/>
    </location>
</feature>
<sequence>MLRSRYHDGSSSSRMPARRTRSRETDATVEGPRPVDAFEDEESSSEELSPEMEEDLGEIRLRLSQQTTSTENQYCQCQKSRRQQNDYPVYPHHPTCPRFERLSPEQLAKLRQGPPTTLEELRRDINNDDDEDDEGYKDDRPLPPPLPKRAEKTYSHTLTLNVLLGLFAILLMLNCLHLCYGQNTSFPIPPQLKDSSSPSSPKKTNVCQSVDVRNSVKEFSKLQNCQVVEGFVQILLIDEANDTSFQNLEFPDLVEITGYLLLYRVQGLKSIGQLFPNLKVIRGHQLFTNYALVAFEMMSMQEIGLRSLTDIMRGSVRFEKNPMLCYADTVDWDNIAKAGKGENVIAMNMPMNECPVCDKDCPPRPTNPEEKLCWNKQTCQKVCPKACGDRACSPSGECCHPFCVGGCSGPLASDCQLCREVVVNQTQCIDSCPPGTYEFFNRRCVTQQECRMMRRPREINAKQYPYKPFGNQCLLECPRGYEEISENDMYSCKRCNGPCFKECPGTVVDNISTAQKLRGCSFINGSLEIAIRDGQNIVRELEESLGNIQVITGYLKIFRNFPLISLNFLKNLTEIRGDKLEMKEYSLVVLDNQNLQELWNFTSRPPLKIGSHKGLAKISFHYNPRLCLQNIEELRERTGLGSFTEIEVSSTSNGDKVACNITELKSVVYSVTSKAALIKWESFKHHDMRTLLSYVVYSKEAPNQNVSMYDSRDACGGDGWKVTDVAPQDEEKKNPLETAVDDGAGGFPYDVPHSNPINYHQSTILASLKPYTQYAYYVKTYTILTERSGAQSKLQYFTTLPGQPSAVRSLAIYSNSSDTLVINWLPPLNPNCNLTHYRIIGKLEPYDLNYLKQRNYCDEPMQAMERKSLAEIVAEEKLKAEKELEASQKMNETSECQCPCGESKPTISEQDVSSSIAFEDALHNQVYIKRGNSRRRRSLEDELTGLAGDAKQLWKKEQLAAGAILDYVVRDKREHNSYQEENHKDMIQNKKTLSKPSKKPVPPEPKDIKEGDSYVQFVREVPASSLTFVMRELRHFGKYTIHVMACREKDERNPEQHCSPVSLRSMQTLRKEQADDIPKGSFRLEKMPSNDSTTTVKLMWDEPPQPNGVILTYQIEYKRVDVLNHKAIVACITQDNFHDEGNQFILPSLSAGNYSVRIRASSFAGMGAYSETLYIDIPDSNLSAPFWQIFLIILSILCCIIVIGVAAAFTFRKKFMQSVPSMRLLATVNPEYTSAVYKLDEWEVPRKKIKMGKELGNGSFGMVYEGICQNLVKGQTETRCAIKTVNEGATDRERVDFLNEASVMKGFDTHHVVKLLGVVSQGHPVLVIMELMENGDLKSFLRNHRPDKCQDAAVQPVTRRMVYKMAIEIADGMAYLSAKKFVHRDLAARNCMVATDLTVKIGDFGMTRDIYETDYYRKGSRGLLPVRWMAPESLQDGVFSSFSDVWSYGVVVWEMCTLASQPYQGLSNEQVVRYVLEGGVMEQPDNVPDRVYALMRHCWRHKASNRPTFTEIVSILLDAIQPHEVEYFKTVSFYHTTEGIEAQNQNSQHTTQRNDDVSYTEFQLVTMEDLREGEEDDEQAPLRPFGDFTVFRPMYVKNGSNARYGIDGLEEVQRDPAMAIGVVDLDSSKAPLRAGFDDFDGVSAGSLASSKDTLNLPFVEDGVRSNRSVQLAQLKSSSKGNVSQGSLGRSSLSPQSPGIVSAPSNSGNRPSPSLASSGRSDADYVNHSPEVQDGLHPNTIQMNNLRVSFASLSAADAVEPPPSPPPTVRQQQPQSPVLTQEVNANAEETAKPLNSSNSTKTNELSEQQQQASLNGYAGGPTTT</sequence>
<evidence type="ECO:0000256" key="3">
    <source>
        <dbReference type="ARBA" id="ARBA00022553"/>
    </source>
</evidence>
<evidence type="ECO:0000256" key="8">
    <source>
        <dbReference type="ARBA" id="ARBA00022729"/>
    </source>
</evidence>
<dbReference type="SMART" id="SM00261">
    <property type="entry name" value="FU"/>
    <property type="match status" value="1"/>
</dbReference>
<organism evidence="28 29">
    <name type="scientific">Trichogramma kaykai</name>
    <dbReference type="NCBI Taxonomy" id="54128"/>
    <lineage>
        <taxon>Eukaryota</taxon>
        <taxon>Metazoa</taxon>
        <taxon>Ecdysozoa</taxon>
        <taxon>Arthropoda</taxon>
        <taxon>Hexapoda</taxon>
        <taxon>Insecta</taxon>
        <taxon>Pterygota</taxon>
        <taxon>Neoptera</taxon>
        <taxon>Endopterygota</taxon>
        <taxon>Hymenoptera</taxon>
        <taxon>Apocrita</taxon>
        <taxon>Proctotrupomorpha</taxon>
        <taxon>Chalcidoidea</taxon>
        <taxon>Trichogrammatidae</taxon>
        <taxon>Trichogramma</taxon>
    </lineage>
</organism>
<keyword evidence="13 25" id="KW-1133">Transmembrane helix</keyword>
<evidence type="ECO:0000313" key="29">
    <source>
        <dbReference type="Proteomes" id="UP001627154"/>
    </source>
</evidence>
<evidence type="ECO:0000256" key="17">
    <source>
        <dbReference type="ARBA" id="ARBA00023170"/>
    </source>
</evidence>
<evidence type="ECO:0000256" key="11">
    <source>
        <dbReference type="ARBA" id="ARBA00022777"/>
    </source>
</evidence>
<keyword evidence="12 21" id="KW-0067">ATP-binding</keyword>
<dbReference type="InterPro" id="IPR050122">
    <property type="entry name" value="RTK"/>
</dbReference>
<dbReference type="GO" id="GO:0046872">
    <property type="term" value="F:metal ion binding"/>
    <property type="evidence" value="ECO:0007669"/>
    <property type="project" value="UniProtKB-KW"/>
</dbReference>
<evidence type="ECO:0000256" key="7">
    <source>
        <dbReference type="ARBA" id="ARBA00022723"/>
    </source>
</evidence>
<dbReference type="EC" id="2.7.10.1" evidence="22"/>
<evidence type="ECO:0000256" key="13">
    <source>
        <dbReference type="ARBA" id="ARBA00022989"/>
    </source>
</evidence>
<dbReference type="InterPro" id="IPR002011">
    <property type="entry name" value="Tyr_kinase_rcpt_2_CS"/>
</dbReference>
<feature type="region of interest" description="Disordered" evidence="24">
    <location>
        <begin position="1673"/>
        <end position="1737"/>
    </location>
</feature>
<dbReference type="InterPro" id="IPR008266">
    <property type="entry name" value="Tyr_kinase_AS"/>
</dbReference>
<dbReference type="InterPro" id="IPR017441">
    <property type="entry name" value="Protein_kinase_ATP_BS"/>
</dbReference>
<keyword evidence="9" id="KW-0677">Repeat</keyword>
<proteinExistence type="inferred from homology"/>
<accession>A0ABD2XM71</accession>
<dbReference type="PROSITE" id="PS00239">
    <property type="entry name" value="RECEPTOR_TYR_KIN_II"/>
    <property type="match status" value="1"/>
</dbReference>
<dbReference type="InterPro" id="IPR000494">
    <property type="entry name" value="Rcpt_L-dom"/>
</dbReference>
<dbReference type="PROSITE" id="PS50011">
    <property type="entry name" value="PROTEIN_KINASE_DOM"/>
    <property type="match status" value="1"/>
</dbReference>
<dbReference type="InterPro" id="IPR006212">
    <property type="entry name" value="Furin_repeat"/>
</dbReference>
<keyword evidence="19" id="KW-0464">Manganese</keyword>
<feature type="domain" description="Fibronectin type-III" evidence="27">
    <location>
        <begin position="1078"/>
        <end position="1180"/>
    </location>
</feature>
<evidence type="ECO:0000256" key="5">
    <source>
        <dbReference type="ARBA" id="ARBA00022685"/>
    </source>
</evidence>
<dbReference type="SMART" id="SM00219">
    <property type="entry name" value="TyrKc"/>
    <property type="match status" value="1"/>
</dbReference>
<feature type="compositionally biased region" description="Polar residues" evidence="24">
    <location>
        <begin position="63"/>
        <end position="78"/>
    </location>
</feature>
<comment type="catalytic activity">
    <reaction evidence="20 22">
        <text>L-tyrosyl-[protein] + ATP = O-phospho-L-tyrosyl-[protein] + ADP + H(+)</text>
        <dbReference type="Rhea" id="RHEA:10596"/>
        <dbReference type="Rhea" id="RHEA-COMP:10136"/>
        <dbReference type="Rhea" id="RHEA-COMP:20101"/>
        <dbReference type="ChEBI" id="CHEBI:15378"/>
        <dbReference type="ChEBI" id="CHEBI:30616"/>
        <dbReference type="ChEBI" id="CHEBI:46858"/>
        <dbReference type="ChEBI" id="CHEBI:61978"/>
        <dbReference type="ChEBI" id="CHEBI:456216"/>
        <dbReference type="EC" id="2.7.10.1"/>
    </reaction>
</comment>
<keyword evidence="10 21" id="KW-0547">Nucleotide-binding</keyword>
<evidence type="ECO:0000256" key="6">
    <source>
        <dbReference type="ARBA" id="ARBA00022692"/>
    </source>
</evidence>
<keyword evidence="14 25" id="KW-0472">Membrane</keyword>
<feature type="compositionally biased region" description="Acidic residues" evidence="24">
    <location>
        <begin position="127"/>
        <end position="136"/>
    </location>
</feature>
<feature type="coiled-coil region" evidence="23">
    <location>
        <begin position="870"/>
        <end position="897"/>
    </location>
</feature>
<feature type="region of interest" description="Disordered" evidence="24">
    <location>
        <begin position="976"/>
        <end position="1009"/>
    </location>
</feature>
<dbReference type="Proteomes" id="UP001627154">
    <property type="component" value="Unassembled WGS sequence"/>
</dbReference>
<dbReference type="InterPro" id="IPR013783">
    <property type="entry name" value="Ig-like_fold"/>
</dbReference>
<evidence type="ECO:0000256" key="23">
    <source>
        <dbReference type="SAM" id="Coils"/>
    </source>
</evidence>
<evidence type="ECO:0000256" key="19">
    <source>
        <dbReference type="ARBA" id="ARBA00023211"/>
    </source>
</evidence>
<reference evidence="28 29" key="1">
    <citation type="journal article" date="2024" name="bioRxiv">
        <title>A reference genome for Trichogramma kaykai: A tiny desert-dwelling parasitoid wasp with competing sex-ratio distorters.</title>
        <authorList>
            <person name="Culotta J."/>
            <person name="Lindsey A.R."/>
        </authorList>
    </citation>
    <scope>NUCLEOTIDE SEQUENCE [LARGE SCALE GENOMIC DNA]</scope>
    <source>
        <strain evidence="28 29">KSX58</strain>
    </source>
</reference>
<dbReference type="GO" id="GO:0004714">
    <property type="term" value="F:transmembrane receptor protein tyrosine kinase activity"/>
    <property type="evidence" value="ECO:0007669"/>
    <property type="project" value="UniProtKB-EC"/>
</dbReference>
<keyword evidence="17 22" id="KW-0675">Receptor</keyword>
<dbReference type="PANTHER" id="PTHR24416:SF525">
    <property type="entry name" value="INSULIN-LIKE RECEPTOR"/>
    <property type="match status" value="1"/>
</dbReference>
<dbReference type="Gene3D" id="3.80.20.20">
    <property type="entry name" value="Receptor L-domain"/>
    <property type="match status" value="2"/>
</dbReference>
<dbReference type="SUPFAM" id="SSF49265">
    <property type="entry name" value="Fibronectin type III"/>
    <property type="match status" value="3"/>
</dbReference>
<dbReference type="SUPFAM" id="SSF56112">
    <property type="entry name" value="Protein kinase-like (PK-like)"/>
    <property type="match status" value="1"/>
</dbReference>
<dbReference type="Gene3D" id="3.30.200.20">
    <property type="entry name" value="Phosphorylase Kinase, domain 1"/>
    <property type="match status" value="1"/>
</dbReference>
<dbReference type="CDD" id="cd05032">
    <property type="entry name" value="PTKc_InsR_like"/>
    <property type="match status" value="1"/>
</dbReference>
<dbReference type="PANTHER" id="PTHR24416">
    <property type="entry name" value="TYROSINE-PROTEIN KINASE RECEPTOR"/>
    <property type="match status" value="1"/>
</dbReference>
<evidence type="ECO:0000256" key="21">
    <source>
        <dbReference type="PROSITE-ProRule" id="PRU10141"/>
    </source>
</evidence>
<feature type="compositionally biased region" description="Polar residues" evidence="24">
    <location>
        <begin position="1792"/>
        <end position="1813"/>
    </location>
</feature>
<evidence type="ECO:0000256" key="20">
    <source>
        <dbReference type="ARBA" id="ARBA00051243"/>
    </source>
</evidence>
<dbReference type="Pfam" id="PF07714">
    <property type="entry name" value="PK_Tyr_Ser-Thr"/>
    <property type="match status" value="1"/>
</dbReference>
<dbReference type="PROSITE" id="PS00109">
    <property type="entry name" value="PROTEIN_KINASE_TYR"/>
    <property type="match status" value="1"/>
</dbReference>
<dbReference type="Pfam" id="PF00041">
    <property type="entry name" value="fn3"/>
    <property type="match status" value="1"/>
</dbReference>